<dbReference type="Proteomes" id="UP000295703">
    <property type="component" value="Unassembled WGS sequence"/>
</dbReference>
<dbReference type="EMBL" id="RYZW01000119">
    <property type="protein sequence ID" value="TDZ45999.1"/>
    <property type="molecule type" value="Genomic_DNA"/>
</dbReference>
<feature type="transmembrane region" description="Helical" evidence="6">
    <location>
        <begin position="41"/>
        <end position="61"/>
    </location>
</feature>
<dbReference type="Pfam" id="PF01679">
    <property type="entry name" value="Pmp3"/>
    <property type="match status" value="1"/>
</dbReference>
<name>A0A4R8QVM4_COLTR</name>
<protein>
    <submittedName>
        <fullName evidence="7">Uncharacterized protein</fullName>
    </submittedName>
</protein>
<accession>A0A4R8QVM4</accession>
<comment type="caution">
    <text evidence="7">The sequence shown here is derived from an EMBL/GenBank/DDBJ whole genome shotgun (WGS) entry which is preliminary data.</text>
</comment>
<organism evidence="7 8">
    <name type="scientific">Colletotrichum trifolii</name>
    <dbReference type="NCBI Taxonomy" id="5466"/>
    <lineage>
        <taxon>Eukaryota</taxon>
        <taxon>Fungi</taxon>
        <taxon>Dikarya</taxon>
        <taxon>Ascomycota</taxon>
        <taxon>Pezizomycotina</taxon>
        <taxon>Sordariomycetes</taxon>
        <taxon>Hypocreomycetidae</taxon>
        <taxon>Glomerellales</taxon>
        <taxon>Glomerellaceae</taxon>
        <taxon>Colletotrichum</taxon>
        <taxon>Colletotrichum orbiculare species complex</taxon>
    </lineage>
</organism>
<evidence type="ECO:0000313" key="8">
    <source>
        <dbReference type="Proteomes" id="UP000295703"/>
    </source>
</evidence>
<evidence type="ECO:0000256" key="5">
    <source>
        <dbReference type="ARBA" id="ARBA00023136"/>
    </source>
</evidence>
<dbReference type="AlphaFoldDB" id="A0A4R8QVM4"/>
<keyword evidence="4 6" id="KW-1133">Transmembrane helix</keyword>
<keyword evidence="8" id="KW-1185">Reference proteome</keyword>
<comment type="subcellular location">
    <subcellularLocation>
        <location evidence="1">Membrane</location>
    </subcellularLocation>
</comment>
<evidence type="ECO:0000313" key="7">
    <source>
        <dbReference type="EMBL" id="TDZ45999.1"/>
    </source>
</evidence>
<dbReference type="InterPro" id="IPR000612">
    <property type="entry name" value="PMP3"/>
</dbReference>
<keyword evidence="5 6" id="KW-0472">Membrane</keyword>
<dbReference type="GO" id="GO:0016020">
    <property type="term" value="C:membrane"/>
    <property type="evidence" value="ECO:0007669"/>
    <property type="project" value="UniProtKB-SubCell"/>
</dbReference>
<comment type="similarity">
    <text evidence="2">Belongs to the UPF0057 (PMP3) family.</text>
</comment>
<evidence type="ECO:0000256" key="6">
    <source>
        <dbReference type="SAM" id="Phobius"/>
    </source>
</evidence>
<sequence>MQEPVLSVALCLLNLFFPPAAVFLASGTLASADLVQTAITFLFWFLAFPWGGIIYGFFPIVRGYNSRKRL</sequence>
<keyword evidence="3 6" id="KW-0812">Transmembrane</keyword>
<gene>
    <name evidence="7" type="ORF">CTRI78_v009122</name>
</gene>
<proteinExistence type="inferred from homology"/>
<evidence type="ECO:0000256" key="2">
    <source>
        <dbReference type="ARBA" id="ARBA00009530"/>
    </source>
</evidence>
<reference evidence="7 8" key="1">
    <citation type="submission" date="2018-12" db="EMBL/GenBank/DDBJ databases">
        <title>Genome sequence and assembly of Colletotrichum trifolii.</title>
        <authorList>
            <person name="Gan P."/>
            <person name="Shirasu K."/>
        </authorList>
    </citation>
    <scope>NUCLEOTIDE SEQUENCE [LARGE SCALE GENOMIC DNA]</scope>
    <source>
        <strain evidence="7 8">543-2</strain>
    </source>
</reference>
<evidence type="ECO:0000256" key="1">
    <source>
        <dbReference type="ARBA" id="ARBA00004370"/>
    </source>
</evidence>
<evidence type="ECO:0000256" key="3">
    <source>
        <dbReference type="ARBA" id="ARBA00022692"/>
    </source>
</evidence>
<evidence type="ECO:0000256" key="4">
    <source>
        <dbReference type="ARBA" id="ARBA00022989"/>
    </source>
</evidence>